<dbReference type="EMBL" id="CP016793">
    <property type="protein sequence ID" value="ANZ38111.1"/>
    <property type="molecule type" value="Genomic_DNA"/>
</dbReference>
<evidence type="ECO:0000313" key="3">
    <source>
        <dbReference type="Proteomes" id="UP000093053"/>
    </source>
</evidence>
<keyword evidence="3" id="KW-1185">Reference proteome</keyword>
<protein>
    <recommendedName>
        <fullName evidence="4">PE domain-containing protein</fullName>
    </recommendedName>
</protein>
<gene>
    <name evidence="2" type="ORF">BBK82_20635</name>
</gene>
<evidence type="ECO:0000256" key="1">
    <source>
        <dbReference type="SAM" id="Coils"/>
    </source>
</evidence>
<dbReference type="Proteomes" id="UP000093053">
    <property type="component" value="Chromosome"/>
</dbReference>
<evidence type="ECO:0008006" key="4">
    <source>
        <dbReference type="Google" id="ProtNLM"/>
    </source>
</evidence>
<organism evidence="2 3">
    <name type="scientific">Lentzea guizhouensis</name>
    <dbReference type="NCBI Taxonomy" id="1586287"/>
    <lineage>
        <taxon>Bacteria</taxon>
        <taxon>Bacillati</taxon>
        <taxon>Actinomycetota</taxon>
        <taxon>Actinomycetes</taxon>
        <taxon>Pseudonocardiales</taxon>
        <taxon>Pseudonocardiaceae</taxon>
        <taxon>Lentzea</taxon>
    </lineage>
</organism>
<keyword evidence="1" id="KW-0175">Coiled coil</keyword>
<proteinExistence type="predicted"/>
<dbReference type="KEGG" id="led:BBK82_20635"/>
<dbReference type="STRING" id="1586287.BBK82_20635"/>
<feature type="coiled-coil region" evidence="1">
    <location>
        <begin position="24"/>
        <end position="51"/>
    </location>
</feature>
<reference evidence="2 3" key="1">
    <citation type="submission" date="2016-07" db="EMBL/GenBank/DDBJ databases">
        <title>Complete genome sequence of the Lentzea guizhouensis DHS C013.</title>
        <authorList>
            <person name="Cao C."/>
        </authorList>
    </citation>
    <scope>NUCLEOTIDE SEQUENCE [LARGE SCALE GENOMIC DNA]</scope>
    <source>
        <strain evidence="2 3">DHS C013</strain>
    </source>
</reference>
<sequence length="116" mass="12803">MLAASKAVEVAVETQQLSVDPNLVDAMIKKLNEMRDELAKIRRKRDQLSLNMKIGGGYAMEIAKANTTFGQAAIKQIDDIDRAIESLKTQIEKSRASYKNVDEAGSDSFKKINGKS</sequence>
<feature type="coiled-coil region" evidence="1">
    <location>
        <begin position="77"/>
        <end position="104"/>
    </location>
</feature>
<accession>A0A1B2HK73</accession>
<dbReference type="AlphaFoldDB" id="A0A1B2HK73"/>
<evidence type="ECO:0000313" key="2">
    <source>
        <dbReference type="EMBL" id="ANZ38111.1"/>
    </source>
</evidence>
<name>A0A1B2HK73_9PSEU</name>